<dbReference type="Proteomes" id="UP000824120">
    <property type="component" value="Chromosome 2"/>
</dbReference>
<organism evidence="2 3">
    <name type="scientific">Solanum commersonii</name>
    <name type="common">Commerson's wild potato</name>
    <name type="synonym">Commerson's nightshade</name>
    <dbReference type="NCBI Taxonomy" id="4109"/>
    <lineage>
        <taxon>Eukaryota</taxon>
        <taxon>Viridiplantae</taxon>
        <taxon>Streptophyta</taxon>
        <taxon>Embryophyta</taxon>
        <taxon>Tracheophyta</taxon>
        <taxon>Spermatophyta</taxon>
        <taxon>Magnoliopsida</taxon>
        <taxon>eudicotyledons</taxon>
        <taxon>Gunneridae</taxon>
        <taxon>Pentapetalae</taxon>
        <taxon>asterids</taxon>
        <taxon>lamiids</taxon>
        <taxon>Solanales</taxon>
        <taxon>Solanaceae</taxon>
        <taxon>Solanoideae</taxon>
        <taxon>Solaneae</taxon>
        <taxon>Solanum</taxon>
    </lineage>
</organism>
<feature type="region of interest" description="Disordered" evidence="1">
    <location>
        <begin position="1"/>
        <end position="26"/>
    </location>
</feature>
<gene>
    <name evidence="2" type="ORF">H5410_007755</name>
</gene>
<protein>
    <submittedName>
        <fullName evidence="2">Uncharacterized protein</fullName>
    </submittedName>
</protein>
<feature type="compositionally biased region" description="Low complexity" evidence="1">
    <location>
        <begin position="1"/>
        <end position="13"/>
    </location>
</feature>
<comment type="caution">
    <text evidence="2">The sequence shown here is derived from an EMBL/GenBank/DDBJ whole genome shotgun (WGS) entry which is preliminary data.</text>
</comment>
<keyword evidence="3" id="KW-1185">Reference proteome</keyword>
<reference evidence="2 3" key="1">
    <citation type="submission" date="2020-09" db="EMBL/GenBank/DDBJ databases">
        <title>De no assembly of potato wild relative species, Solanum commersonii.</title>
        <authorList>
            <person name="Cho K."/>
        </authorList>
    </citation>
    <scope>NUCLEOTIDE SEQUENCE [LARGE SCALE GENOMIC DNA]</scope>
    <source>
        <strain evidence="2">LZ3.2</strain>
        <tissue evidence="2">Leaf</tissue>
    </source>
</reference>
<evidence type="ECO:0000313" key="2">
    <source>
        <dbReference type="EMBL" id="KAG5622537.1"/>
    </source>
</evidence>
<proteinExistence type="predicted"/>
<evidence type="ECO:0000313" key="3">
    <source>
        <dbReference type="Proteomes" id="UP000824120"/>
    </source>
</evidence>
<sequence>MINYANNTSASSSGSGGTLMPNQSSDQEFRRFTTITGASVMMSMVRDRSLLEALMREGVILPDPEIIGVRDANNTEPLNLELTLAPPVSKDYLQTTTRDFLCKINHNNVTSDHILPNHRRNIASSSRSSSDAVSFSLLNQNLNEFRRFKTVTGTSVVMSTSCDKDLLETLMKAGVILPDPRISSQKETLDFMAVCPVQPRTASAEPPNLELSLAPPGSM</sequence>
<dbReference type="EMBL" id="JACXVP010000002">
    <property type="protein sequence ID" value="KAG5622537.1"/>
    <property type="molecule type" value="Genomic_DNA"/>
</dbReference>
<evidence type="ECO:0000256" key="1">
    <source>
        <dbReference type="SAM" id="MobiDB-lite"/>
    </source>
</evidence>
<dbReference type="OrthoDB" id="1301931at2759"/>
<dbReference type="AlphaFoldDB" id="A0A9J6ADP1"/>
<name>A0A9J6ADP1_SOLCO</name>
<accession>A0A9J6ADP1</accession>